<proteinExistence type="predicted"/>
<reference evidence="1" key="1">
    <citation type="journal article" date="2020" name="Nature">
        <title>Giant virus diversity and host interactions through global metagenomics.</title>
        <authorList>
            <person name="Schulz F."/>
            <person name="Roux S."/>
            <person name="Paez-Espino D."/>
            <person name="Jungbluth S."/>
            <person name="Walsh D.A."/>
            <person name="Denef V.J."/>
            <person name="McMahon K.D."/>
            <person name="Konstantinidis K.T."/>
            <person name="Eloe-Fadrosh E.A."/>
            <person name="Kyrpides N.C."/>
            <person name="Woyke T."/>
        </authorList>
    </citation>
    <scope>NUCLEOTIDE SEQUENCE</scope>
    <source>
        <strain evidence="1">GVMAG-M-3300023174-129</strain>
    </source>
</reference>
<dbReference type="AlphaFoldDB" id="A0A6C0D960"/>
<organism evidence="1">
    <name type="scientific">viral metagenome</name>
    <dbReference type="NCBI Taxonomy" id="1070528"/>
    <lineage>
        <taxon>unclassified sequences</taxon>
        <taxon>metagenomes</taxon>
        <taxon>organismal metagenomes</taxon>
    </lineage>
</organism>
<dbReference type="EMBL" id="MN739542">
    <property type="protein sequence ID" value="QHT12175.1"/>
    <property type="molecule type" value="Genomic_DNA"/>
</dbReference>
<accession>A0A6C0D960</accession>
<evidence type="ECO:0000313" key="1">
    <source>
        <dbReference type="EMBL" id="QHT12175.1"/>
    </source>
</evidence>
<protein>
    <submittedName>
        <fullName evidence="1">Uncharacterized protein</fullName>
    </submittedName>
</protein>
<name>A0A6C0D960_9ZZZZ</name>
<sequence length="282" mass="32377">MEENAKFMCTLFKSNKPFLVGRNGTIELQVLTKYYYGASLTSEELDKLELNAGIFPQDSVSLFCQTYKESLENVDAIAEGWYIPLKKYEEVIMDTLNQNRYKLLLRNLEPYYVKPELRWTQYLEGKRVAIVNAFADICETQTYMSKAVWPHDTESLLPSNTTWIPINTFYSPRLANGIAQWPDNIHSWSDAVDFTVERVVQERCDVAIIGCGGMGMIIGHELKKRGLQCIVMGGATQILFGIRGRRWDTHETISKFFNDAWVVPPNSCKPRNAKLVENGCYW</sequence>